<reference evidence="2 3" key="1">
    <citation type="submission" date="2024-01" db="EMBL/GenBank/DDBJ databases">
        <title>Genome assemblies of Stephania.</title>
        <authorList>
            <person name="Yang L."/>
        </authorList>
    </citation>
    <scope>NUCLEOTIDE SEQUENCE [LARGE SCALE GENOMIC DNA]</scope>
    <source>
        <strain evidence="2">JXDWG</strain>
        <tissue evidence="2">Leaf</tissue>
    </source>
</reference>
<accession>A0AAP0JUN7</accession>
<feature type="region of interest" description="Disordered" evidence="1">
    <location>
        <begin position="100"/>
        <end position="130"/>
    </location>
</feature>
<organism evidence="2 3">
    <name type="scientific">Stephania cephalantha</name>
    <dbReference type="NCBI Taxonomy" id="152367"/>
    <lineage>
        <taxon>Eukaryota</taxon>
        <taxon>Viridiplantae</taxon>
        <taxon>Streptophyta</taxon>
        <taxon>Embryophyta</taxon>
        <taxon>Tracheophyta</taxon>
        <taxon>Spermatophyta</taxon>
        <taxon>Magnoliopsida</taxon>
        <taxon>Ranunculales</taxon>
        <taxon>Menispermaceae</taxon>
        <taxon>Menispermoideae</taxon>
        <taxon>Cissampelideae</taxon>
        <taxon>Stephania</taxon>
    </lineage>
</organism>
<evidence type="ECO:0000313" key="3">
    <source>
        <dbReference type="Proteomes" id="UP001419268"/>
    </source>
</evidence>
<dbReference type="Proteomes" id="UP001419268">
    <property type="component" value="Unassembled WGS sequence"/>
</dbReference>
<name>A0AAP0JUN7_9MAGN</name>
<proteinExistence type="predicted"/>
<sequence length="130" mass="13990">MTVVELIDDHGVQKVDELYVACLATLNNMIIAPAANEVLRLTRLIFDHPIIWNSAHSTSMSRHSAQHASHLPCHSTQRTPFSLSLSDHNSIPPLSIVAHVDRSSSSSSHGLPRSTDVAGVSMGNSSTDGK</sequence>
<evidence type="ECO:0000256" key="1">
    <source>
        <dbReference type="SAM" id="MobiDB-lite"/>
    </source>
</evidence>
<dbReference type="EMBL" id="JBBNAG010000004">
    <property type="protein sequence ID" value="KAK9140341.1"/>
    <property type="molecule type" value="Genomic_DNA"/>
</dbReference>
<protein>
    <submittedName>
        <fullName evidence="2">Uncharacterized protein</fullName>
    </submittedName>
</protein>
<keyword evidence="3" id="KW-1185">Reference proteome</keyword>
<comment type="caution">
    <text evidence="2">The sequence shown here is derived from an EMBL/GenBank/DDBJ whole genome shotgun (WGS) entry which is preliminary data.</text>
</comment>
<dbReference type="AlphaFoldDB" id="A0AAP0JUN7"/>
<evidence type="ECO:0000313" key="2">
    <source>
        <dbReference type="EMBL" id="KAK9140341.1"/>
    </source>
</evidence>
<gene>
    <name evidence="2" type="ORF">Scep_010022</name>
</gene>